<accession>A0A835I489</accession>
<dbReference type="EMBL" id="JADFTS010000004">
    <property type="protein sequence ID" value="KAF9609327.1"/>
    <property type="molecule type" value="Genomic_DNA"/>
</dbReference>
<proteinExistence type="inferred from homology"/>
<sequence>MEEKNIEEDGLGIENFVDAYMGHGIETGDIEPPFVPEPDLGKRGENDIDEIIDLEGDVLVEIFGKDNKGRTFVFVGSQISRNKLNIFALVLDLDETLVCAYETSSLPVILRSQATEPGKNWTYVFQTKDQIGSFFYFPTLNFQKATGGFGPLKVNNRNVILVPFNKPEAEFDLLIGDWYSYDYKHHHNQINFLSDVLVMLAYLSQPDQRVLNFKMEQEVYTKEEIDWSYIEYL</sequence>
<evidence type="ECO:0000256" key="1">
    <source>
        <dbReference type="ARBA" id="ARBA00010609"/>
    </source>
</evidence>
<dbReference type="InterPro" id="IPR011707">
    <property type="entry name" value="Cu-oxidase-like_N"/>
</dbReference>
<evidence type="ECO:0000259" key="2">
    <source>
        <dbReference type="Pfam" id="PF07732"/>
    </source>
</evidence>
<dbReference type="Gene3D" id="2.60.40.420">
    <property type="entry name" value="Cupredoxins - blue copper proteins"/>
    <property type="match status" value="1"/>
</dbReference>
<dbReference type="GO" id="GO:0005507">
    <property type="term" value="F:copper ion binding"/>
    <property type="evidence" value="ECO:0007669"/>
    <property type="project" value="InterPro"/>
</dbReference>
<dbReference type="Pfam" id="PF07732">
    <property type="entry name" value="Cu-oxidase_3"/>
    <property type="match status" value="1"/>
</dbReference>
<feature type="domain" description="Plastocyanin-like" evidence="2">
    <location>
        <begin position="113"/>
        <end position="158"/>
    </location>
</feature>
<gene>
    <name evidence="3" type="ORF">IFM89_015582</name>
</gene>
<protein>
    <recommendedName>
        <fullName evidence="2">Plastocyanin-like domain-containing protein</fullName>
    </recommendedName>
</protein>
<organism evidence="3 4">
    <name type="scientific">Coptis chinensis</name>
    <dbReference type="NCBI Taxonomy" id="261450"/>
    <lineage>
        <taxon>Eukaryota</taxon>
        <taxon>Viridiplantae</taxon>
        <taxon>Streptophyta</taxon>
        <taxon>Embryophyta</taxon>
        <taxon>Tracheophyta</taxon>
        <taxon>Spermatophyta</taxon>
        <taxon>Magnoliopsida</taxon>
        <taxon>Ranunculales</taxon>
        <taxon>Ranunculaceae</taxon>
        <taxon>Coptidoideae</taxon>
        <taxon>Coptis</taxon>
    </lineage>
</organism>
<dbReference type="Proteomes" id="UP000631114">
    <property type="component" value="Unassembled WGS sequence"/>
</dbReference>
<keyword evidence="4" id="KW-1185">Reference proteome</keyword>
<name>A0A835I489_9MAGN</name>
<dbReference type="SUPFAM" id="SSF49503">
    <property type="entry name" value="Cupredoxins"/>
    <property type="match status" value="1"/>
</dbReference>
<comment type="caution">
    <text evidence="3">The sequence shown here is derived from an EMBL/GenBank/DDBJ whole genome shotgun (WGS) entry which is preliminary data.</text>
</comment>
<dbReference type="AlphaFoldDB" id="A0A835I489"/>
<evidence type="ECO:0000313" key="4">
    <source>
        <dbReference type="Proteomes" id="UP000631114"/>
    </source>
</evidence>
<reference evidence="3 4" key="1">
    <citation type="submission" date="2020-10" db="EMBL/GenBank/DDBJ databases">
        <title>The Coptis chinensis genome and diversification of protoberbering-type alkaloids.</title>
        <authorList>
            <person name="Wang B."/>
            <person name="Shu S."/>
            <person name="Song C."/>
            <person name="Liu Y."/>
        </authorList>
    </citation>
    <scope>NUCLEOTIDE SEQUENCE [LARGE SCALE GENOMIC DNA]</scope>
    <source>
        <strain evidence="3">HL-2020</strain>
        <tissue evidence="3">Leaf</tissue>
    </source>
</reference>
<comment type="similarity">
    <text evidence="1">Belongs to the multicopper oxidase family.</text>
</comment>
<dbReference type="OrthoDB" id="2121828at2759"/>
<evidence type="ECO:0000313" key="3">
    <source>
        <dbReference type="EMBL" id="KAF9609327.1"/>
    </source>
</evidence>
<dbReference type="InterPro" id="IPR008972">
    <property type="entry name" value="Cupredoxin"/>
</dbReference>